<evidence type="ECO:0000313" key="1">
    <source>
        <dbReference type="EMBL" id="OAF65027.1"/>
    </source>
</evidence>
<feature type="non-terminal residue" evidence="1">
    <location>
        <position position="1"/>
    </location>
</feature>
<reference evidence="1 2" key="1">
    <citation type="submission" date="2016-04" db="EMBL/GenBank/DDBJ databases">
        <title>The genome of Intoshia linei affirms orthonectids as highly simplified spiralians.</title>
        <authorList>
            <person name="Mikhailov K.V."/>
            <person name="Slusarev G.S."/>
            <person name="Nikitin M.A."/>
            <person name="Logacheva M.D."/>
            <person name="Penin A."/>
            <person name="Aleoshin V."/>
            <person name="Panchin Y.V."/>
        </authorList>
    </citation>
    <scope>NUCLEOTIDE SEQUENCE [LARGE SCALE GENOMIC DNA]</scope>
    <source>
        <strain evidence="1">Intl2013</strain>
        <tissue evidence="1">Whole animal</tissue>
    </source>
</reference>
<protein>
    <recommendedName>
        <fullName evidence="3">Homeobox domain-containing protein</fullName>
    </recommendedName>
</protein>
<dbReference type="AlphaFoldDB" id="A0A177ASN2"/>
<dbReference type="Gene3D" id="1.10.10.60">
    <property type="entry name" value="Homeodomain-like"/>
    <property type="match status" value="1"/>
</dbReference>
<keyword evidence="2" id="KW-1185">Reference proteome</keyword>
<organism evidence="1 2">
    <name type="scientific">Intoshia linei</name>
    <dbReference type="NCBI Taxonomy" id="1819745"/>
    <lineage>
        <taxon>Eukaryota</taxon>
        <taxon>Metazoa</taxon>
        <taxon>Spiralia</taxon>
        <taxon>Lophotrochozoa</taxon>
        <taxon>Mesozoa</taxon>
        <taxon>Orthonectida</taxon>
        <taxon>Rhopaluridae</taxon>
        <taxon>Intoshia</taxon>
    </lineage>
</organism>
<dbReference type="EMBL" id="LWCA01001484">
    <property type="protein sequence ID" value="OAF65027.1"/>
    <property type="molecule type" value="Genomic_DNA"/>
</dbReference>
<sequence length="60" mass="7381">GIRVSKEELAFLKEFYDKEKHPTVQKMEFIESITTVNYEKIDKWFRFMRFMDDAKKDITQ</sequence>
<dbReference type="SUPFAM" id="SSF46689">
    <property type="entry name" value="Homeodomain-like"/>
    <property type="match status" value="1"/>
</dbReference>
<evidence type="ECO:0008006" key="3">
    <source>
        <dbReference type="Google" id="ProtNLM"/>
    </source>
</evidence>
<comment type="caution">
    <text evidence="1">The sequence shown here is derived from an EMBL/GenBank/DDBJ whole genome shotgun (WGS) entry which is preliminary data.</text>
</comment>
<name>A0A177ASN2_9BILA</name>
<gene>
    <name evidence="1" type="ORF">A3Q56_07253</name>
</gene>
<dbReference type="Proteomes" id="UP000078046">
    <property type="component" value="Unassembled WGS sequence"/>
</dbReference>
<proteinExistence type="predicted"/>
<accession>A0A177ASN2</accession>
<evidence type="ECO:0000313" key="2">
    <source>
        <dbReference type="Proteomes" id="UP000078046"/>
    </source>
</evidence>
<dbReference type="InterPro" id="IPR009057">
    <property type="entry name" value="Homeodomain-like_sf"/>
</dbReference>